<evidence type="ECO:0000259" key="3">
    <source>
        <dbReference type="PROSITE" id="PS50102"/>
    </source>
</evidence>
<feature type="compositionally biased region" description="Low complexity" evidence="2">
    <location>
        <begin position="132"/>
        <end position="143"/>
    </location>
</feature>
<feature type="region of interest" description="Disordered" evidence="2">
    <location>
        <begin position="1"/>
        <end position="29"/>
    </location>
</feature>
<dbReference type="AlphaFoldDB" id="A0A7S3UWL0"/>
<dbReference type="InterPro" id="IPR000504">
    <property type="entry name" value="RRM_dom"/>
</dbReference>
<evidence type="ECO:0000313" key="4">
    <source>
        <dbReference type="EMBL" id="CAE0625892.1"/>
    </source>
</evidence>
<feature type="region of interest" description="Disordered" evidence="2">
    <location>
        <begin position="268"/>
        <end position="311"/>
    </location>
</feature>
<evidence type="ECO:0000256" key="2">
    <source>
        <dbReference type="SAM" id="MobiDB-lite"/>
    </source>
</evidence>
<feature type="domain" description="RRM" evidence="3">
    <location>
        <begin position="312"/>
        <end position="385"/>
    </location>
</feature>
<accession>A0A7S3UWL0</accession>
<dbReference type="GO" id="GO:0003723">
    <property type="term" value="F:RNA binding"/>
    <property type="evidence" value="ECO:0007669"/>
    <property type="project" value="UniProtKB-UniRule"/>
</dbReference>
<protein>
    <recommendedName>
        <fullName evidence="3">RRM domain-containing protein</fullName>
    </recommendedName>
</protein>
<reference evidence="4" key="1">
    <citation type="submission" date="2021-01" db="EMBL/GenBank/DDBJ databases">
        <authorList>
            <person name="Corre E."/>
            <person name="Pelletier E."/>
            <person name="Niang G."/>
            <person name="Scheremetjew M."/>
            <person name="Finn R."/>
            <person name="Kale V."/>
            <person name="Holt S."/>
            <person name="Cochrane G."/>
            <person name="Meng A."/>
            <person name="Brown T."/>
            <person name="Cohen L."/>
        </authorList>
    </citation>
    <scope>NUCLEOTIDE SEQUENCE</scope>
    <source>
        <strain evidence="4">CCMP3107</strain>
    </source>
</reference>
<dbReference type="Pfam" id="PF13893">
    <property type="entry name" value="RRM_5"/>
    <property type="match status" value="1"/>
</dbReference>
<feature type="compositionally biased region" description="Gly residues" evidence="2">
    <location>
        <begin position="212"/>
        <end position="224"/>
    </location>
</feature>
<dbReference type="Gene3D" id="3.30.70.330">
    <property type="match status" value="3"/>
</dbReference>
<gene>
    <name evidence="4" type="ORF">HAKA00212_LOCUS4563</name>
</gene>
<dbReference type="InterPro" id="IPR012677">
    <property type="entry name" value="Nucleotide-bd_a/b_plait_sf"/>
</dbReference>
<proteinExistence type="predicted"/>
<sequence>MDSIGMKRPMDEVYGDQKRARDEQSSLRPGGNVPSNVCLVRISNIFYPPTIDALHTIFRRFGNVIKIVCFDKGSGYQALIQYDSVEAATQAFQAVDMQDMYTNCNTIRVGFSNLTEITVKNNTDRSWDFTTGQLPGQPGGHQQSTGIMGNAPQQYQQAPPQYHPPAGVAQQPYPAAAAPAVPAPPAHQPAGPPAPHQGLYGQPPPQGPPPMGYGGGYNGLGGGGGPPPMTPGYGPPMGGAPMGMPPMGMGYTQPAMAGGMMGAGGGGGNQYLQASQRPQGWGEPPLLARPAPGSDAPPAQPSPEWSEGGGSPLVLVQNADPAHVRGEHLAALFGLYGDVLKVKVMTHKACALVQYAHPLQAANAMAFLNDTPLAGQTLRCVRSTSFEIKDQSASDFSAVPVHRYRGVERPLDPAYQRNLVPPGPRLAVANVGEATEEALRALYGRFGAVSSVALAGDGTATVEMSDVQTAVHALIMTHHHLLEGAAAPLLVAFAP</sequence>
<keyword evidence="1" id="KW-0694">RNA-binding</keyword>
<name>A0A7S3UWL0_HETAK</name>
<dbReference type="PANTHER" id="PTHR15592">
    <property type="entry name" value="MATRIN 3/NUCLEAR PROTEIN 220-RELATED"/>
    <property type="match status" value="1"/>
</dbReference>
<dbReference type="EMBL" id="HBIU01010660">
    <property type="protein sequence ID" value="CAE0625892.1"/>
    <property type="molecule type" value="Transcribed_RNA"/>
</dbReference>
<dbReference type="PROSITE" id="PS50102">
    <property type="entry name" value="RRM"/>
    <property type="match status" value="2"/>
</dbReference>
<dbReference type="InterPro" id="IPR035979">
    <property type="entry name" value="RBD_domain_sf"/>
</dbReference>
<evidence type="ECO:0000256" key="1">
    <source>
        <dbReference type="PROSITE-ProRule" id="PRU00176"/>
    </source>
</evidence>
<feature type="compositionally biased region" description="Basic and acidic residues" evidence="2">
    <location>
        <begin position="8"/>
        <end position="25"/>
    </location>
</feature>
<feature type="compositionally biased region" description="Pro residues" evidence="2">
    <location>
        <begin position="202"/>
        <end position="211"/>
    </location>
</feature>
<feature type="domain" description="RRM" evidence="3">
    <location>
        <begin position="424"/>
        <end position="495"/>
    </location>
</feature>
<feature type="compositionally biased region" description="Low complexity" evidence="2">
    <location>
        <begin position="151"/>
        <end position="180"/>
    </location>
</feature>
<dbReference type="CDD" id="cd00590">
    <property type="entry name" value="RRM_SF"/>
    <property type="match status" value="1"/>
</dbReference>
<feature type="region of interest" description="Disordered" evidence="2">
    <location>
        <begin position="126"/>
        <end position="232"/>
    </location>
</feature>
<dbReference type="SUPFAM" id="SSF54928">
    <property type="entry name" value="RNA-binding domain, RBD"/>
    <property type="match status" value="2"/>
</dbReference>
<feature type="compositionally biased region" description="Pro residues" evidence="2">
    <location>
        <begin position="181"/>
        <end position="195"/>
    </location>
</feature>
<dbReference type="Pfam" id="PF00076">
    <property type="entry name" value="RRM_1"/>
    <property type="match status" value="1"/>
</dbReference>
<dbReference type="SMART" id="SM00360">
    <property type="entry name" value="RRM"/>
    <property type="match status" value="3"/>
</dbReference>
<organism evidence="4">
    <name type="scientific">Heterosigma akashiwo</name>
    <name type="common">Chromophytic alga</name>
    <name type="synonym">Heterosigma carterae</name>
    <dbReference type="NCBI Taxonomy" id="2829"/>
    <lineage>
        <taxon>Eukaryota</taxon>
        <taxon>Sar</taxon>
        <taxon>Stramenopiles</taxon>
        <taxon>Ochrophyta</taxon>
        <taxon>Raphidophyceae</taxon>
        <taxon>Chattonellales</taxon>
        <taxon>Chattonellaceae</taxon>
        <taxon>Heterosigma</taxon>
    </lineage>
</organism>